<dbReference type="Proteomes" id="UP000030136">
    <property type="component" value="Unassembled WGS sequence"/>
</dbReference>
<reference evidence="14 15" key="1">
    <citation type="submission" date="2014-08" db="EMBL/GenBank/DDBJ databases">
        <title>Porphyromonas crevioricanis strain:COT-253_OH1447 Genome sequencing.</title>
        <authorList>
            <person name="Wallis C."/>
            <person name="Deusch O."/>
            <person name="O'Flynn C."/>
            <person name="Davis I."/>
            <person name="Jospin G."/>
            <person name="Darling A.E."/>
            <person name="Coil D.A."/>
            <person name="Alexiev A."/>
            <person name="Horsfall A."/>
            <person name="Kirkwood N."/>
            <person name="Harris S."/>
            <person name="Eisen J.A."/>
        </authorList>
    </citation>
    <scope>NUCLEOTIDE SEQUENCE [LARGE SCALE GENOMIC DNA]</scope>
    <source>
        <strain evidence="15">COT-253 OH1447</strain>
    </source>
</reference>
<evidence type="ECO:0000313" key="14">
    <source>
        <dbReference type="EMBL" id="KGN95372.1"/>
    </source>
</evidence>
<proteinExistence type="inferred from homology"/>
<dbReference type="PANTHER" id="PTHR30365">
    <property type="entry name" value="CYTOCHROME D UBIQUINOL OXIDASE"/>
    <property type="match status" value="1"/>
</dbReference>
<feature type="transmembrane region" description="Helical" evidence="13">
    <location>
        <begin position="132"/>
        <end position="153"/>
    </location>
</feature>
<dbReference type="AlphaFoldDB" id="A0AB34PG18"/>
<feature type="transmembrane region" description="Helical" evidence="13">
    <location>
        <begin position="408"/>
        <end position="430"/>
    </location>
</feature>
<evidence type="ECO:0000256" key="5">
    <source>
        <dbReference type="ARBA" id="ARBA00022519"/>
    </source>
</evidence>
<evidence type="ECO:0000256" key="10">
    <source>
        <dbReference type="ARBA" id="ARBA00022989"/>
    </source>
</evidence>
<dbReference type="EMBL" id="JQJC01000010">
    <property type="protein sequence ID" value="KGN95372.1"/>
    <property type="molecule type" value="Genomic_DNA"/>
</dbReference>
<evidence type="ECO:0000256" key="2">
    <source>
        <dbReference type="ARBA" id="ARBA00009819"/>
    </source>
</evidence>
<evidence type="ECO:0000256" key="8">
    <source>
        <dbReference type="ARBA" id="ARBA00022723"/>
    </source>
</evidence>
<evidence type="ECO:0000256" key="1">
    <source>
        <dbReference type="ARBA" id="ARBA00004429"/>
    </source>
</evidence>
<evidence type="ECO:0000256" key="9">
    <source>
        <dbReference type="ARBA" id="ARBA00022982"/>
    </source>
</evidence>
<feature type="transmembrane region" description="Helical" evidence="13">
    <location>
        <begin position="217"/>
        <end position="238"/>
    </location>
</feature>
<keyword evidence="9 13" id="KW-0249">Electron transport</keyword>
<dbReference type="PIRSF" id="PIRSF006446">
    <property type="entry name" value="Cyt_quinol_oxidase_1"/>
    <property type="match status" value="1"/>
</dbReference>
<dbReference type="GO" id="GO:0019646">
    <property type="term" value="P:aerobic electron transport chain"/>
    <property type="evidence" value="ECO:0007669"/>
    <property type="project" value="InterPro"/>
</dbReference>
<dbReference type="GO" id="GO:0005886">
    <property type="term" value="C:plasma membrane"/>
    <property type="evidence" value="ECO:0007669"/>
    <property type="project" value="UniProtKB-SubCell"/>
</dbReference>
<evidence type="ECO:0000256" key="6">
    <source>
        <dbReference type="ARBA" id="ARBA00022617"/>
    </source>
</evidence>
<feature type="transmembrane region" description="Helical" evidence="13">
    <location>
        <begin position="442"/>
        <end position="465"/>
    </location>
</feature>
<name>A0AB34PG18_9PORP</name>
<feature type="transmembrane region" description="Helical" evidence="13">
    <location>
        <begin position="20"/>
        <end position="39"/>
    </location>
</feature>
<dbReference type="GO" id="GO:0070069">
    <property type="term" value="C:cytochrome complex"/>
    <property type="evidence" value="ECO:0007669"/>
    <property type="project" value="UniProtKB-UniRule"/>
</dbReference>
<evidence type="ECO:0000256" key="4">
    <source>
        <dbReference type="ARBA" id="ARBA00022475"/>
    </source>
</evidence>
<keyword evidence="5" id="KW-0997">Cell inner membrane</keyword>
<dbReference type="GO" id="GO:0020037">
    <property type="term" value="F:heme binding"/>
    <property type="evidence" value="ECO:0007669"/>
    <property type="project" value="TreeGrafter"/>
</dbReference>
<keyword evidence="10 13" id="KW-1133">Transmembrane helix</keyword>
<organism evidence="14 15">
    <name type="scientific">Porphyromonas crevioricanis</name>
    <dbReference type="NCBI Taxonomy" id="393921"/>
    <lineage>
        <taxon>Bacteria</taxon>
        <taxon>Pseudomonadati</taxon>
        <taxon>Bacteroidota</taxon>
        <taxon>Bacteroidia</taxon>
        <taxon>Bacteroidales</taxon>
        <taxon>Porphyromonadaceae</taxon>
        <taxon>Porphyromonas</taxon>
    </lineage>
</organism>
<comment type="subcellular location">
    <subcellularLocation>
        <location evidence="1">Cell inner membrane</location>
        <topology evidence="1">Multi-pass membrane protein</topology>
    </subcellularLocation>
</comment>
<evidence type="ECO:0000256" key="11">
    <source>
        <dbReference type="ARBA" id="ARBA00023004"/>
    </source>
</evidence>
<evidence type="ECO:0000256" key="13">
    <source>
        <dbReference type="PIRNR" id="PIRNR006446"/>
    </source>
</evidence>
<feature type="transmembrane region" description="Helical" evidence="13">
    <location>
        <begin position="60"/>
        <end position="79"/>
    </location>
</feature>
<dbReference type="PANTHER" id="PTHR30365:SF0">
    <property type="entry name" value="CYTOCHROME BD-I UBIQUINOL OXIDASE SUBUNIT 1"/>
    <property type="match status" value="1"/>
</dbReference>
<feature type="transmembrane region" description="Helical" evidence="13">
    <location>
        <begin position="489"/>
        <end position="509"/>
    </location>
</feature>
<sequence length="532" mass="59373">MDLDSLLYWSRAQFAMTAMYHWLFVPLTLGLGIIMAMAETKYYRSGEESWKRAAKFWQKLFGINFAIGVATGLILEFEFGTNWSNYSWFVGDIFGAPLAIEGILAFFMEATFIAVMFFGWGKVSKGFHLTSTWLTIIGASISAVWILVANAWMQHPVGMEFNPDTVRSEMNDFWAVALSPVAINKFFHTITSCWLLGSIFAMGVCGWFLLRKHHERFAVANIKMIAPFGLIAALLTAYTGDESAFQVADKQPMKLAAMEALYDTGASDAEGNCQNGEGVALSAFGLLNPKKEAPQDEEPPFLFNIEVPRMLSLMGTRSSNGYVPGINNILNGGYTKRDGSVALPADSMIAKGKEAIQSLAMFRDAKQRGDETAAATYREELDKNFEYFGYGYLNNKEELVPNVPLTYYSFRVMVGLGTLFIILFIIAIFLSRKSVRLQKSRWMHIAFICSVPLAYIASQCGWIVAEVGRQPWAIQNLMPLRAAISKLDGSSVMLTFFVFLVLFSTLLVAELNIMFKAIKQGVDESDRSPEKE</sequence>
<keyword evidence="4 13" id="KW-1003">Cell membrane</keyword>
<keyword evidence="8 13" id="KW-0479">Metal-binding</keyword>
<feature type="transmembrane region" description="Helical" evidence="13">
    <location>
        <begin position="99"/>
        <end position="120"/>
    </location>
</feature>
<evidence type="ECO:0000313" key="15">
    <source>
        <dbReference type="Proteomes" id="UP000030136"/>
    </source>
</evidence>
<keyword evidence="3 13" id="KW-0813">Transport</keyword>
<feature type="transmembrane region" description="Helical" evidence="13">
    <location>
        <begin position="186"/>
        <end position="210"/>
    </location>
</feature>
<keyword evidence="6 13" id="KW-0349">Heme</keyword>
<comment type="caution">
    <text evidence="14">The sequence shown here is derived from an EMBL/GenBank/DDBJ whole genome shotgun (WGS) entry which is preliminary data.</text>
</comment>
<keyword evidence="11 13" id="KW-0408">Iron</keyword>
<evidence type="ECO:0000256" key="3">
    <source>
        <dbReference type="ARBA" id="ARBA00022448"/>
    </source>
</evidence>
<protein>
    <submittedName>
        <fullName evidence="14">Cytochrome C oxidase subunit II</fullName>
    </submittedName>
</protein>
<comment type="similarity">
    <text evidence="2 13">Belongs to the cytochrome ubiquinol oxidase subunit 1 family.</text>
</comment>
<evidence type="ECO:0000256" key="12">
    <source>
        <dbReference type="ARBA" id="ARBA00023136"/>
    </source>
</evidence>
<dbReference type="Pfam" id="PF01654">
    <property type="entry name" value="Cyt_bd_oxida_I"/>
    <property type="match status" value="1"/>
</dbReference>
<keyword evidence="7 13" id="KW-0812">Transmembrane</keyword>
<dbReference type="GO" id="GO:0016682">
    <property type="term" value="F:oxidoreductase activity, acting on diphenols and related substances as donors, oxygen as acceptor"/>
    <property type="evidence" value="ECO:0007669"/>
    <property type="project" value="TreeGrafter"/>
</dbReference>
<gene>
    <name evidence="14" type="ORF">HQ38_03565</name>
</gene>
<dbReference type="GO" id="GO:0009055">
    <property type="term" value="F:electron transfer activity"/>
    <property type="evidence" value="ECO:0007669"/>
    <property type="project" value="UniProtKB-UniRule"/>
</dbReference>
<dbReference type="GO" id="GO:0046872">
    <property type="term" value="F:metal ion binding"/>
    <property type="evidence" value="ECO:0007669"/>
    <property type="project" value="UniProtKB-UniRule"/>
</dbReference>
<keyword evidence="12 13" id="KW-0472">Membrane</keyword>
<evidence type="ECO:0000256" key="7">
    <source>
        <dbReference type="ARBA" id="ARBA00022692"/>
    </source>
</evidence>
<dbReference type="InterPro" id="IPR002585">
    <property type="entry name" value="Cyt-d_ubiquinol_oxidase_su_1"/>
</dbReference>
<accession>A0AB34PG18</accession>
<dbReference type="RefSeq" id="WP_036889647.1">
    <property type="nucleotide sequence ID" value="NZ_JQJC01000010.1"/>
</dbReference>